<evidence type="ECO:0000313" key="2">
    <source>
        <dbReference type="Proteomes" id="UP000193427"/>
    </source>
</evidence>
<dbReference type="PANTHER" id="PTHR39419:SF1">
    <property type="entry name" value="SLL0814 PROTEIN"/>
    <property type="match status" value="1"/>
</dbReference>
<dbReference type="KEGG" id="rgu:A4W93_04355"/>
<keyword evidence="2" id="KW-1185">Reference proteome</keyword>
<accession>A0A1W6L4G6</accession>
<dbReference type="OrthoDB" id="9811293at2"/>
<protein>
    <submittedName>
        <fullName evidence="1">Uncharacterized protein</fullName>
    </submittedName>
</protein>
<dbReference type="EMBL" id="CP015118">
    <property type="protein sequence ID" value="ARN19205.1"/>
    <property type="molecule type" value="Genomic_DNA"/>
</dbReference>
<sequence length="266" mass="29663">MNPVTTASFVFLAAHLVALVVRGYGDTTLALVVSSLLMFACCLASAVHLLGAKAALKFVAIAVVLGWFAEQMGASHGWFFGEYDYTDVLGPRLGEVPAVIPLMWFSLTYMGYVIANLIVWRAPVDGSPRWFDAVVLSLLAAMVVTAFDLGADPYFVYTLKAWIMVEKDGWWFGETVQGFFGWMFVSFCIVFLFRLTLRHTPPLPWSPVNRRHALVPVLMYAGFMVFQMCVSHPMELRTIAFFAMGMPILCALAGWQHWLPSGKDVR</sequence>
<dbReference type="PANTHER" id="PTHR39419">
    <property type="entry name" value="SLL0814 PROTEIN"/>
    <property type="match status" value="1"/>
</dbReference>
<dbReference type="Pfam" id="PF04240">
    <property type="entry name" value="Caroten_synth"/>
    <property type="match status" value="1"/>
</dbReference>
<organism evidence="1 2">
    <name type="scientific">Piscinibacter gummiphilus</name>
    <dbReference type="NCBI Taxonomy" id="946333"/>
    <lineage>
        <taxon>Bacteria</taxon>
        <taxon>Pseudomonadati</taxon>
        <taxon>Pseudomonadota</taxon>
        <taxon>Betaproteobacteria</taxon>
        <taxon>Burkholderiales</taxon>
        <taxon>Sphaerotilaceae</taxon>
        <taxon>Piscinibacter</taxon>
    </lineage>
</organism>
<gene>
    <name evidence="1" type="ORF">A4W93_04355</name>
</gene>
<proteinExistence type="predicted"/>
<dbReference type="InterPro" id="IPR007354">
    <property type="entry name" value="CruF-like"/>
</dbReference>
<dbReference type="RefSeq" id="WP_085749456.1">
    <property type="nucleotide sequence ID" value="NZ_BSPR01000002.1"/>
</dbReference>
<dbReference type="STRING" id="946333.A4W93_04355"/>
<evidence type="ECO:0000313" key="1">
    <source>
        <dbReference type="EMBL" id="ARN19205.1"/>
    </source>
</evidence>
<dbReference type="AlphaFoldDB" id="A0A1W6L4G6"/>
<dbReference type="Proteomes" id="UP000193427">
    <property type="component" value="Chromosome"/>
</dbReference>
<name>A0A1W6L4G6_9BURK</name>
<reference evidence="1 2" key="1">
    <citation type="submission" date="2016-04" db="EMBL/GenBank/DDBJ databases">
        <title>Complete genome sequence of natural rubber-degrading, novel Gram-negative bacterium, Rhizobacter gummiphilus strain NS21.</title>
        <authorList>
            <person name="Tabata M."/>
            <person name="Kasai D."/>
            <person name="Fukuda M."/>
        </authorList>
    </citation>
    <scope>NUCLEOTIDE SEQUENCE [LARGE SCALE GENOMIC DNA]</scope>
    <source>
        <strain evidence="1 2">NS21</strain>
    </source>
</reference>